<dbReference type="EMBL" id="JACXVP010000001">
    <property type="protein sequence ID" value="KAG5630936.1"/>
    <property type="molecule type" value="Genomic_DNA"/>
</dbReference>
<dbReference type="Proteomes" id="UP000824120">
    <property type="component" value="Chromosome 1"/>
</dbReference>
<name>A0A9J6B2R7_SOLCO</name>
<accession>A0A9J6B2R7</accession>
<gene>
    <name evidence="1" type="ORF">H5410_002653</name>
</gene>
<dbReference type="OrthoDB" id="1808849at2759"/>
<evidence type="ECO:0000313" key="2">
    <source>
        <dbReference type="Proteomes" id="UP000824120"/>
    </source>
</evidence>
<reference evidence="1 2" key="1">
    <citation type="submission" date="2020-09" db="EMBL/GenBank/DDBJ databases">
        <title>De no assembly of potato wild relative species, Solanum commersonii.</title>
        <authorList>
            <person name="Cho K."/>
        </authorList>
    </citation>
    <scope>NUCLEOTIDE SEQUENCE [LARGE SCALE GENOMIC DNA]</scope>
    <source>
        <strain evidence="1">LZ3.2</strain>
        <tissue evidence="1">Leaf</tissue>
    </source>
</reference>
<proteinExistence type="predicted"/>
<evidence type="ECO:0000313" key="1">
    <source>
        <dbReference type="EMBL" id="KAG5630936.1"/>
    </source>
</evidence>
<protein>
    <submittedName>
        <fullName evidence="1">Uncharacterized protein</fullName>
    </submittedName>
</protein>
<organism evidence="1 2">
    <name type="scientific">Solanum commersonii</name>
    <name type="common">Commerson's wild potato</name>
    <name type="synonym">Commerson's nightshade</name>
    <dbReference type="NCBI Taxonomy" id="4109"/>
    <lineage>
        <taxon>Eukaryota</taxon>
        <taxon>Viridiplantae</taxon>
        <taxon>Streptophyta</taxon>
        <taxon>Embryophyta</taxon>
        <taxon>Tracheophyta</taxon>
        <taxon>Spermatophyta</taxon>
        <taxon>Magnoliopsida</taxon>
        <taxon>eudicotyledons</taxon>
        <taxon>Gunneridae</taxon>
        <taxon>Pentapetalae</taxon>
        <taxon>asterids</taxon>
        <taxon>lamiids</taxon>
        <taxon>Solanales</taxon>
        <taxon>Solanaceae</taxon>
        <taxon>Solanoideae</taxon>
        <taxon>Solaneae</taxon>
        <taxon>Solanum</taxon>
    </lineage>
</organism>
<sequence>MINDYLKEVRRNILLNITHYAKSGTSMRSEIKFSIPWIHKWTPEVDYTEEQIPCLYRVYYNNFWDKIMKKDPKTKELHDQELLDFITQKIRDYSTETHKIVVTDPSVKHIARKIFHSRWKYG</sequence>
<comment type="caution">
    <text evidence="1">The sequence shown here is derived from an EMBL/GenBank/DDBJ whole genome shotgun (WGS) entry which is preliminary data.</text>
</comment>
<keyword evidence="2" id="KW-1185">Reference proteome</keyword>
<dbReference type="AlphaFoldDB" id="A0A9J6B2R7"/>